<dbReference type="Gene3D" id="1.25.10.10">
    <property type="entry name" value="Leucine-rich Repeat Variant"/>
    <property type="match status" value="1"/>
</dbReference>
<proteinExistence type="predicted"/>
<sequence>MSIRTYLVLVLGALACAGCGTKEKSTSELLTDLKGGDERDRVIAVRTVPNGEPAQVLPALIEALKDKENDIRLSAAIKLGVIGEPARDALPALEAALSDRDARVRGAAGKAMSRIDPVKYPTPPKSAVKGR</sequence>
<dbReference type="Pfam" id="PF13646">
    <property type="entry name" value="HEAT_2"/>
    <property type="match status" value="1"/>
</dbReference>
<feature type="region of interest" description="Disordered" evidence="1">
    <location>
        <begin position="108"/>
        <end position="131"/>
    </location>
</feature>
<gene>
    <name evidence="2" type="ORF">FTUN_5310</name>
</gene>
<dbReference type="KEGG" id="ftj:FTUN_5310"/>
<dbReference type="PROSITE" id="PS51257">
    <property type="entry name" value="PROKAR_LIPOPROTEIN"/>
    <property type="match status" value="1"/>
</dbReference>
<dbReference type="InterPro" id="IPR021133">
    <property type="entry name" value="HEAT_type_2"/>
</dbReference>
<dbReference type="RefSeq" id="WP_171473048.1">
    <property type="nucleotide sequence ID" value="NZ_CP053452.2"/>
</dbReference>
<evidence type="ECO:0008006" key="4">
    <source>
        <dbReference type="Google" id="ProtNLM"/>
    </source>
</evidence>
<name>A0A6M5YXQ1_9BACT</name>
<dbReference type="Proteomes" id="UP000503447">
    <property type="component" value="Chromosome"/>
</dbReference>
<dbReference type="SUPFAM" id="SSF48371">
    <property type="entry name" value="ARM repeat"/>
    <property type="match status" value="1"/>
</dbReference>
<protein>
    <recommendedName>
        <fullName evidence="4">HEAT repeat domain-containing protein</fullName>
    </recommendedName>
</protein>
<organism evidence="2 3">
    <name type="scientific">Frigoriglobus tundricola</name>
    <dbReference type="NCBI Taxonomy" id="2774151"/>
    <lineage>
        <taxon>Bacteria</taxon>
        <taxon>Pseudomonadati</taxon>
        <taxon>Planctomycetota</taxon>
        <taxon>Planctomycetia</taxon>
        <taxon>Gemmatales</taxon>
        <taxon>Gemmataceae</taxon>
        <taxon>Frigoriglobus</taxon>
    </lineage>
</organism>
<dbReference type="InterPro" id="IPR011989">
    <property type="entry name" value="ARM-like"/>
</dbReference>
<accession>A0A6M5YXQ1</accession>
<dbReference type="EMBL" id="CP053452">
    <property type="protein sequence ID" value="QJW97732.1"/>
    <property type="molecule type" value="Genomic_DNA"/>
</dbReference>
<evidence type="ECO:0000313" key="3">
    <source>
        <dbReference type="Proteomes" id="UP000503447"/>
    </source>
</evidence>
<evidence type="ECO:0000256" key="1">
    <source>
        <dbReference type="SAM" id="MobiDB-lite"/>
    </source>
</evidence>
<dbReference type="InterPro" id="IPR016024">
    <property type="entry name" value="ARM-type_fold"/>
</dbReference>
<evidence type="ECO:0000313" key="2">
    <source>
        <dbReference type="EMBL" id="QJW97732.1"/>
    </source>
</evidence>
<reference evidence="3" key="1">
    <citation type="submission" date="2020-05" db="EMBL/GenBank/DDBJ databases">
        <title>Frigoriglobus tundricola gen. nov., sp. nov., a psychrotolerant cellulolytic planctomycete of the family Gemmataceae with two divergent copies of 16S rRNA gene.</title>
        <authorList>
            <person name="Kulichevskaya I.S."/>
            <person name="Ivanova A.A."/>
            <person name="Naumoff D.G."/>
            <person name="Beletsky A.V."/>
            <person name="Rijpstra W.I.C."/>
            <person name="Sinninghe Damste J.S."/>
            <person name="Mardanov A.V."/>
            <person name="Ravin N.V."/>
            <person name="Dedysh S.N."/>
        </authorList>
    </citation>
    <scope>NUCLEOTIDE SEQUENCE [LARGE SCALE GENOMIC DNA]</scope>
    <source>
        <strain evidence="3">PL17</strain>
    </source>
</reference>
<dbReference type="PROSITE" id="PS50077">
    <property type="entry name" value="HEAT_REPEAT"/>
    <property type="match status" value="1"/>
</dbReference>
<dbReference type="AlphaFoldDB" id="A0A6M5YXQ1"/>
<keyword evidence="3" id="KW-1185">Reference proteome</keyword>